<sequence length="543" mass="61189">MATTPLLQPEPGRCICGALRKDIVIWLALAYLALPNILFLIGWCEMWISLPLTIGIIYTLIILFNKRSKDTLPLTRNDCLKLAAAILIACAQQLLAGYTGNFTQHGDFWQRNAFYGNLVDYAWPVILPDGRELTYYIASWLPPALLSKIAALCGYSTSPLHDLPGLFLYLWNTAAVILTILVAYCILNRISLLFVFFLFALDSTFHNMILGPLTPIVSYIYPTSLMPRFIGPATQLLSTINHAPATLLATALILVPKRAAWHYTFSGALLTLLSPLGAIGLFPFLCYAVFPNRSDLKRQTLFLLRSSPFWISCALLFIAALYYTRAESNLDTGITLFMAVSWSEALSILLLTAFVIVFLFYIPLRHLRFWTPLKIALAVFAILPLFYIGDQFNELLFKAILPAFLILSLAWTRTMPQLRQQKRTLIETVLLLALFAKIAISYGFTCLHHLPTFTCSHRQTNIKDPLQGHLHHPGSAITQSLPPAKPSVVPYIFYTGAGQSEQELLRWCPTKPCDKYETKRAILDKAYETPYRKNERQTTTPEN</sequence>
<feature type="transmembrane region" description="Helical" evidence="1">
    <location>
        <begin position="336"/>
        <end position="362"/>
    </location>
</feature>
<name>A0A1H6M9U0_9BACT</name>
<feature type="transmembrane region" description="Helical" evidence="1">
    <location>
        <begin position="193"/>
        <end position="221"/>
    </location>
</feature>
<keyword evidence="3" id="KW-1185">Reference proteome</keyword>
<protein>
    <submittedName>
        <fullName evidence="2">Uncharacterized protein</fullName>
    </submittedName>
</protein>
<feature type="transmembrane region" description="Helical" evidence="1">
    <location>
        <begin position="302"/>
        <end position="324"/>
    </location>
</feature>
<dbReference type="AlphaFoldDB" id="A0A1H6M9U0"/>
<evidence type="ECO:0000313" key="2">
    <source>
        <dbReference type="EMBL" id="SEH94325.1"/>
    </source>
</evidence>
<dbReference type="EMBL" id="LT629973">
    <property type="protein sequence ID" value="SEH94325.1"/>
    <property type="molecule type" value="Genomic_DNA"/>
</dbReference>
<dbReference type="OrthoDB" id="199433at2"/>
<keyword evidence="1" id="KW-1133">Transmembrane helix</keyword>
<feature type="transmembrane region" description="Helical" evidence="1">
    <location>
        <begin position="23"/>
        <end position="41"/>
    </location>
</feature>
<dbReference type="KEGG" id="agl:PYTT_1938"/>
<feature type="transmembrane region" description="Helical" evidence="1">
    <location>
        <begin position="47"/>
        <end position="67"/>
    </location>
</feature>
<keyword evidence="1" id="KW-0472">Membrane</keyword>
<feature type="transmembrane region" description="Helical" evidence="1">
    <location>
        <begin position="369"/>
        <end position="389"/>
    </location>
</feature>
<feature type="transmembrane region" description="Helical" evidence="1">
    <location>
        <begin position="395"/>
        <end position="412"/>
    </location>
</feature>
<feature type="transmembrane region" description="Helical" evidence="1">
    <location>
        <begin position="79"/>
        <end position="99"/>
    </location>
</feature>
<evidence type="ECO:0000313" key="3">
    <source>
        <dbReference type="Proteomes" id="UP000176204"/>
    </source>
</evidence>
<feature type="transmembrane region" description="Helical" evidence="1">
    <location>
        <begin position="424"/>
        <end position="444"/>
    </location>
</feature>
<proteinExistence type="predicted"/>
<accession>A0A1H6M9U0</accession>
<feature type="transmembrane region" description="Helical" evidence="1">
    <location>
        <begin position="267"/>
        <end position="290"/>
    </location>
</feature>
<dbReference type="RefSeq" id="WP_067777892.1">
    <property type="nucleotide sequence ID" value="NZ_LIGX01000041.1"/>
</dbReference>
<dbReference type="STRING" id="1679444.PYTT_1938"/>
<keyword evidence="1" id="KW-0812">Transmembrane</keyword>
<reference evidence="3" key="1">
    <citation type="submission" date="2016-09" db="EMBL/GenBank/DDBJ databases">
        <authorList>
            <person name="Koehorst J."/>
        </authorList>
    </citation>
    <scope>NUCLEOTIDE SEQUENCE [LARGE SCALE GENOMIC DNA]</scope>
</reference>
<gene>
    <name evidence="2" type="ORF">PYTT_1938</name>
</gene>
<evidence type="ECO:0000256" key="1">
    <source>
        <dbReference type="SAM" id="Phobius"/>
    </source>
</evidence>
<dbReference type="Proteomes" id="UP000176204">
    <property type="component" value="Chromosome I"/>
</dbReference>
<organism evidence="2 3">
    <name type="scientific">Akkermansia glycaniphila</name>
    <dbReference type="NCBI Taxonomy" id="1679444"/>
    <lineage>
        <taxon>Bacteria</taxon>
        <taxon>Pseudomonadati</taxon>
        <taxon>Verrucomicrobiota</taxon>
        <taxon>Verrucomicrobiia</taxon>
        <taxon>Verrucomicrobiales</taxon>
        <taxon>Akkermansiaceae</taxon>
        <taxon>Akkermansia</taxon>
    </lineage>
</organism>
<feature type="transmembrane region" description="Helical" evidence="1">
    <location>
        <begin position="166"/>
        <end position="187"/>
    </location>
</feature>